<evidence type="ECO:0000313" key="2">
    <source>
        <dbReference type="Proteomes" id="UP001217582"/>
    </source>
</evidence>
<gene>
    <name evidence="1" type="ORF">MARU1_001296</name>
</gene>
<dbReference type="Gene3D" id="1.25.40.10">
    <property type="entry name" value="Tetratricopeptide repeat domain"/>
    <property type="match status" value="1"/>
</dbReference>
<proteinExistence type="predicted"/>
<keyword evidence="2" id="KW-1185">Reference proteome</keyword>
<name>A0AAJ6CLC3_9BASI</name>
<organism evidence="1 2">
    <name type="scientific">Malassezia arunalokei</name>
    <dbReference type="NCBI Taxonomy" id="1514897"/>
    <lineage>
        <taxon>Eukaryota</taxon>
        <taxon>Fungi</taxon>
        <taxon>Dikarya</taxon>
        <taxon>Basidiomycota</taxon>
        <taxon>Ustilaginomycotina</taxon>
        <taxon>Malasseziomycetes</taxon>
        <taxon>Malasseziales</taxon>
        <taxon>Malasseziaceae</taxon>
        <taxon>Malassezia</taxon>
    </lineage>
</organism>
<dbReference type="Proteomes" id="UP001217582">
    <property type="component" value="Chromosome 2"/>
</dbReference>
<evidence type="ECO:0000313" key="1">
    <source>
        <dbReference type="EMBL" id="WFD15280.1"/>
    </source>
</evidence>
<evidence type="ECO:0008006" key="3">
    <source>
        <dbReference type="Google" id="ProtNLM"/>
    </source>
</evidence>
<sequence>MPTRPFQPSYAPLHMATLYTHTLAKKPEPCMDVNAWKLVASPERDGRASLDAQDLPIFPDRARECTALRDALVQTLQNKPSQDSFSHMESVLSTAYTTIFSPFQHDASQKDTQVGAAILSFLGLTSEALVHINTHESFVIALKLLVYAQQHIGTIPGVHFRRIAADLGQRGQTDHVLQLVRLAQIHHEDDWALWYAKFLALNSLHNVKFSTYWSSTVKKSSGEVPYEAYELCMLHCASHRSHHMYRRALKGLLKSHHTLRSRTWLALFETYPPLTAIVSKEYAHLIKMDPAAMIPALLQKLIAHNAVHYIPWILWTVRVPESHRLVREQKKVPLWSHETHHLIPTWEPCATTYSLAATCAGRQGRPDVAIRFFKLALKCAAHDRPMAATERQPEAERHPDAVAMEYACVGVVNAFLRADKPGLGIAFAQHVTGVDLGILNPRGFNVSKRCTTLSTMLVASLIKCAGRLYNIRLLVIVLDRAQDLKLRINGRVRRALAALIMECLDPRSKNLGLMYKLLSFLDKPSSSQSLLGKLRAELASMGFDYCMQRAKPMHMSHMSRALPSPESQSLTWVRDTPLQPEAEPGMSKMVSPTTVPAAPRARTQYLHLLLKTKDKETVQRTFRTFLEANQAPSRRHVELLLSALCNTQQMNEAWWILRRGLEIWNMRPHANMYEAVSSAYAQMGDWQSVSRVLRHMERNHIEVGMYLYDKLQMCATSNELNSLNIVPTKSLDMTRHKHVLQHFVLLMRQHKYLEAQQFAAEYLATVKKPGGMWRRAIRDARYRISRAGDIKALILCKENIRRSKDRDQEKRKERSFRYNLIYLVRRILRGYPQATR</sequence>
<dbReference type="EMBL" id="CP119917">
    <property type="protein sequence ID" value="WFD15280.1"/>
    <property type="molecule type" value="Genomic_DNA"/>
</dbReference>
<dbReference type="InterPro" id="IPR011990">
    <property type="entry name" value="TPR-like_helical_dom_sf"/>
</dbReference>
<protein>
    <recommendedName>
        <fullName evidence="3">Pentatricopeptide repeat-containing protein</fullName>
    </recommendedName>
</protein>
<accession>A0AAJ6CLC3</accession>
<dbReference type="AlphaFoldDB" id="A0AAJ6CLC3"/>
<reference evidence="1 2" key="1">
    <citation type="submission" date="2023-03" db="EMBL/GenBank/DDBJ databases">
        <title>Mating type loci evolution in Malassezia.</title>
        <authorList>
            <person name="Coelho M.A."/>
        </authorList>
    </citation>
    <scope>NUCLEOTIDE SEQUENCE [LARGE SCALE GENOMIC DNA]</scope>
    <source>
        <strain evidence="1 2">CBS 13387</strain>
    </source>
</reference>